<organism evidence="1 2">
    <name type="scientific">Treponema pedis</name>
    <dbReference type="NCBI Taxonomy" id="409322"/>
    <lineage>
        <taxon>Bacteria</taxon>
        <taxon>Pseudomonadati</taxon>
        <taxon>Spirochaetota</taxon>
        <taxon>Spirochaetia</taxon>
        <taxon>Spirochaetales</taxon>
        <taxon>Treponemataceae</taxon>
        <taxon>Treponema</taxon>
    </lineage>
</organism>
<dbReference type="AlphaFoldDB" id="A0A7S6WQU9"/>
<evidence type="ECO:0008006" key="3">
    <source>
        <dbReference type="Google" id="ProtNLM"/>
    </source>
</evidence>
<evidence type="ECO:0000313" key="2">
    <source>
        <dbReference type="Proteomes" id="UP000593915"/>
    </source>
</evidence>
<evidence type="ECO:0000313" key="1">
    <source>
        <dbReference type="EMBL" id="QOW61344.1"/>
    </source>
</evidence>
<dbReference type="Proteomes" id="UP000593915">
    <property type="component" value="Chromosome"/>
</dbReference>
<proteinExistence type="predicted"/>
<dbReference type="RefSeq" id="WP_024465244.1">
    <property type="nucleotide sequence ID" value="NZ_CP045670.1"/>
</dbReference>
<protein>
    <recommendedName>
        <fullName evidence="3">TPR protein</fullName>
    </recommendedName>
</protein>
<accession>A0A7S6WQU9</accession>
<name>A0A7S6WQU9_9SPIR</name>
<reference evidence="1 2" key="1">
    <citation type="submission" date="2020-09" db="EMBL/GenBank/DDBJ databases">
        <title>Characterization of Treponema spp. from bovine digital dermatitis in Korea.</title>
        <authorList>
            <person name="Espiritu H.M."/>
            <person name="Cho Y.I."/>
            <person name="Mamuad L."/>
        </authorList>
    </citation>
    <scope>NUCLEOTIDE SEQUENCE [LARGE SCALE GENOMIC DNA]</scope>
    <source>
        <strain evidence="1 2">KS1</strain>
    </source>
</reference>
<dbReference type="GeneID" id="301089920"/>
<dbReference type="EMBL" id="CP061839">
    <property type="protein sequence ID" value="QOW61344.1"/>
    <property type="molecule type" value="Genomic_DNA"/>
</dbReference>
<sequence length="145" mass="17562">MAVLETERYNNVITYGKEAINSLKNNDIDKFATLAETGWECFPEPKNSWNQGYNYAKMIYKGFLNHKQFAHAKIWLNRMIENNNTLHLFDEDCFFNYAKYQFEMGEYKDSFDKFSRVVEEAGFRYFDDEDPKYLDFYKHPEKYIR</sequence>
<gene>
    <name evidence="1" type="ORF">IFE08_02835</name>
</gene>